<protein>
    <submittedName>
        <fullName evidence="1">Uncharacterized protein</fullName>
    </submittedName>
</protein>
<organism evidence="1">
    <name type="scientific">Anguilla anguilla</name>
    <name type="common">European freshwater eel</name>
    <name type="synonym">Muraena anguilla</name>
    <dbReference type="NCBI Taxonomy" id="7936"/>
    <lineage>
        <taxon>Eukaryota</taxon>
        <taxon>Metazoa</taxon>
        <taxon>Chordata</taxon>
        <taxon>Craniata</taxon>
        <taxon>Vertebrata</taxon>
        <taxon>Euteleostomi</taxon>
        <taxon>Actinopterygii</taxon>
        <taxon>Neopterygii</taxon>
        <taxon>Teleostei</taxon>
        <taxon>Anguilliformes</taxon>
        <taxon>Anguillidae</taxon>
        <taxon>Anguilla</taxon>
    </lineage>
</organism>
<name>A0A0E9XUR8_ANGAN</name>
<dbReference type="AlphaFoldDB" id="A0A0E9XUR8"/>
<evidence type="ECO:0000313" key="1">
    <source>
        <dbReference type="EMBL" id="JAI06468.1"/>
    </source>
</evidence>
<reference evidence="1" key="2">
    <citation type="journal article" date="2015" name="Fish Shellfish Immunol.">
        <title>Early steps in the European eel (Anguilla anguilla)-Vibrio vulnificus interaction in the gills: Role of the RtxA13 toxin.</title>
        <authorList>
            <person name="Callol A."/>
            <person name="Pajuelo D."/>
            <person name="Ebbesson L."/>
            <person name="Teles M."/>
            <person name="MacKenzie S."/>
            <person name="Amaro C."/>
        </authorList>
    </citation>
    <scope>NUCLEOTIDE SEQUENCE</scope>
</reference>
<reference evidence="1" key="1">
    <citation type="submission" date="2014-11" db="EMBL/GenBank/DDBJ databases">
        <authorList>
            <person name="Amaro Gonzalez C."/>
        </authorList>
    </citation>
    <scope>NUCLEOTIDE SEQUENCE</scope>
</reference>
<proteinExistence type="predicted"/>
<sequence length="34" mass="3888">MVSTTMFAPRSIISSTPFVELGWLREIIFLMLLS</sequence>
<accession>A0A0E9XUR8</accession>
<dbReference type="EMBL" id="GBXM01002110">
    <property type="protein sequence ID" value="JAI06468.1"/>
    <property type="molecule type" value="Transcribed_RNA"/>
</dbReference>